<name>X1HQ07_9ZZZZ</name>
<evidence type="ECO:0000256" key="1">
    <source>
        <dbReference type="ARBA" id="ARBA00022676"/>
    </source>
</evidence>
<dbReference type="AlphaFoldDB" id="X1HQ07"/>
<evidence type="ECO:0000256" key="2">
    <source>
        <dbReference type="ARBA" id="ARBA00022679"/>
    </source>
</evidence>
<accession>X1HQ07</accession>
<dbReference type="PANTHER" id="PTHR34106">
    <property type="entry name" value="GLYCOSIDASE"/>
    <property type="match status" value="1"/>
</dbReference>
<keyword evidence="1" id="KW-0328">Glycosyltransferase</keyword>
<proteinExistence type="predicted"/>
<gene>
    <name evidence="3" type="ORF">S03H2_12789</name>
</gene>
<dbReference type="InterPro" id="IPR007184">
    <property type="entry name" value="Mannoside_phosphorylase"/>
</dbReference>
<dbReference type="GO" id="GO:0016757">
    <property type="term" value="F:glycosyltransferase activity"/>
    <property type="evidence" value="ECO:0007669"/>
    <property type="project" value="UniProtKB-KW"/>
</dbReference>
<dbReference type="EMBL" id="BARU01006500">
    <property type="protein sequence ID" value="GAH47383.1"/>
    <property type="molecule type" value="Genomic_DNA"/>
</dbReference>
<comment type="caution">
    <text evidence="3">The sequence shown here is derived from an EMBL/GenBank/DDBJ whole genome shotgun (WGS) entry which is preliminary data.</text>
</comment>
<protein>
    <recommendedName>
        <fullName evidence="4">Glycosidase</fullName>
    </recommendedName>
</protein>
<dbReference type="SUPFAM" id="SSF75005">
    <property type="entry name" value="Arabinanase/levansucrase/invertase"/>
    <property type="match status" value="1"/>
</dbReference>
<organism evidence="3">
    <name type="scientific">marine sediment metagenome</name>
    <dbReference type="NCBI Taxonomy" id="412755"/>
    <lineage>
        <taxon>unclassified sequences</taxon>
        <taxon>metagenomes</taxon>
        <taxon>ecological metagenomes</taxon>
    </lineage>
</organism>
<evidence type="ECO:0000313" key="3">
    <source>
        <dbReference type="EMBL" id="GAH47383.1"/>
    </source>
</evidence>
<dbReference type="Gene3D" id="2.115.10.20">
    <property type="entry name" value="Glycosyl hydrolase domain, family 43"/>
    <property type="match status" value="1"/>
</dbReference>
<dbReference type="PANTHER" id="PTHR34106:SF5">
    <property type="entry name" value="GLYCOSIDASE"/>
    <property type="match status" value="1"/>
</dbReference>
<evidence type="ECO:0008006" key="4">
    <source>
        <dbReference type="Google" id="ProtNLM"/>
    </source>
</evidence>
<dbReference type="Pfam" id="PF04041">
    <property type="entry name" value="Glyco_hydro_130"/>
    <property type="match status" value="1"/>
</dbReference>
<reference evidence="3" key="1">
    <citation type="journal article" date="2014" name="Front. Microbiol.">
        <title>High frequency of phylogenetically diverse reductive dehalogenase-homologous genes in deep subseafloor sedimentary metagenomes.</title>
        <authorList>
            <person name="Kawai M."/>
            <person name="Futagami T."/>
            <person name="Toyoda A."/>
            <person name="Takaki Y."/>
            <person name="Nishi S."/>
            <person name="Hori S."/>
            <person name="Arai W."/>
            <person name="Tsubouchi T."/>
            <person name="Morono Y."/>
            <person name="Uchiyama I."/>
            <person name="Ito T."/>
            <person name="Fujiyama A."/>
            <person name="Inagaki F."/>
            <person name="Takami H."/>
        </authorList>
    </citation>
    <scope>NUCLEOTIDE SEQUENCE</scope>
    <source>
        <strain evidence="3">Expedition CK06-06</strain>
    </source>
</reference>
<feature type="non-terminal residue" evidence="3">
    <location>
        <position position="1"/>
    </location>
</feature>
<keyword evidence="2" id="KW-0808">Transferase</keyword>
<dbReference type="InterPro" id="IPR023296">
    <property type="entry name" value="Glyco_hydro_beta-prop_sf"/>
</dbReference>
<sequence>NRLGYAVSKDGIHFNRLEQPILSNDVEQEARGPEDPRIVKIGDTFYMMYTGYGGRFPEDFRICLATSKNLIAWERQGVVLDEPNKDASLFPEKIKGKYVMFHRREPDIWIAYSNDLKTWYDHKIIMKPIPDSDWEYNKIGIAGPPIKTRQGWFLIYHGTSKEKGYCLGAALLDLNDPSKVLARQAEPILEPQLDWEVNGISPKWYLAAVKQRSETRYWSIMVGQIR</sequence>